<accession>W6MC87</accession>
<dbReference type="RefSeq" id="WP_048671250.1">
    <property type="nucleotide sequence ID" value="NZ_CBTJ020000027.1"/>
</dbReference>
<evidence type="ECO:0008006" key="3">
    <source>
        <dbReference type="Google" id="ProtNLM"/>
    </source>
</evidence>
<name>W6MC87_9GAMM</name>
<dbReference type="EMBL" id="CBTJ020000027">
    <property type="protein sequence ID" value="CDI01793.1"/>
    <property type="molecule type" value="Genomic_DNA"/>
</dbReference>
<dbReference type="PANTHER" id="PTHR39550:SF1">
    <property type="entry name" value="SLL0658 PROTEIN"/>
    <property type="match status" value="1"/>
</dbReference>
<dbReference type="Proteomes" id="UP000035760">
    <property type="component" value="Unassembled WGS sequence"/>
</dbReference>
<evidence type="ECO:0000313" key="2">
    <source>
        <dbReference type="Proteomes" id="UP000035760"/>
    </source>
</evidence>
<proteinExistence type="predicted"/>
<dbReference type="PANTHER" id="PTHR39550">
    <property type="entry name" value="SLL0658 PROTEIN"/>
    <property type="match status" value="1"/>
</dbReference>
<dbReference type="AlphaFoldDB" id="W6MC87"/>
<dbReference type="Pfam" id="PF11848">
    <property type="entry name" value="DUF3368"/>
    <property type="match status" value="1"/>
</dbReference>
<reference evidence="1" key="1">
    <citation type="submission" date="2013-07" db="EMBL/GenBank/DDBJ databases">
        <authorList>
            <person name="McIlroy S."/>
        </authorList>
    </citation>
    <scope>NUCLEOTIDE SEQUENCE [LARGE SCALE GENOMIC DNA]</scope>
    <source>
        <strain evidence="1">Run_A_D11</strain>
    </source>
</reference>
<dbReference type="InterPro" id="IPR021799">
    <property type="entry name" value="PIN-like_prokaryotic"/>
</dbReference>
<dbReference type="OrthoDB" id="5770026at2"/>
<dbReference type="STRING" id="1400863.BN873_210014"/>
<organism evidence="1 2">
    <name type="scientific">Candidatus Competibacter denitrificans Run_A_D11</name>
    <dbReference type="NCBI Taxonomy" id="1400863"/>
    <lineage>
        <taxon>Bacteria</taxon>
        <taxon>Pseudomonadati</taxon>
        <taxon>Pseudomonadota</taxon>
        <taxon>Gammaproteobacteria</taxon>
        <taxon>Candidatus Competibacteraceae</taxon>
        <taxon>Candidatus Competibacter</taxon>
    </lineage>
</organism>
<comment type="caution">
    <text evidence="1">The sequence shown here is derived from an EMBL/GenBank/DDBJ whole genome shotgun (WGS) entry which is preliminary data.</text>
</comment>
<evidence type="ECO:0000313" key="1">
    <source>
        <dbReference type="EMBL" id="CDI01793.1"/>
    </source>
</evidence>
<reference evidence="1" key="2">
    <citation type="submission" date="2014-03" db="EMBL/GenBank/DDBJ databases">
        <title>Candidatus Competibacter-lineage genomes retrieved from metagenomes reveal functional metabolic diversity.</title>
        <authorList>
            <person name="McIlroy S.J."/>
            <person name="Albertsen M."/>
            <person name="Andresen E.K."/>
            <person name="Saunders A.M."/>
            <person name="Kristiansen R."/>
            <person name="Stokholm-Bjerregaard M."/>
            <person name="Nielsen K.L."/>
            <person name="Nielsen P.H."/>
        </authorList>
    </citation>
    <scope>NUCLEOTIDE SEQUENCE</scope>
    <source>
        <strain evidence="1">Run_A_D11</strain>
    </source>
</reference>
<keyword evidence="2" id="KW-1185">Reference proteome</keyword>
<gene>
    <name evidence="1" type="ORF">BN873_210014</name>
</gene>
<sequence>MARSDLIIADAGPLIALSRIGELELLHGVFDQVCVTLEVQAEALPKADYPGKADLAAAFAAGWVRCIDAPTIAWQPLNPGLGPGERSSIAAALQSPGCLLVIDDRAGRAEARAQGVSIIGTAAVIGLAKLRGLIPAARPVLERLRPAGYYIGTTIIEAVLTDVGETP</sequence>
<protein>
    <recommendedName>
        <fullName evidence="3">DUF3368 domain-containing protein</fullName>
    </recommendedName>
</protein>